<dbReference type="Proteomes" id="UP001054837">
    <property type="component" value="Unassembled WGS sequence"/>
</dbReference>
<reference evidence="1 2" key="1">
    <citation type="submission" date="2021-06" db="EMBL/GenBank/DDBJ databases">
        <title>Caerostris darwini draft genome.</title>
        <authorList>
            <person name="Kono N."/>
            <person name="Arakawa K."/>
        </authorList>
    </citation>
    <scope>NUCLEOTIDE SEQUENCE [LARGE SCALE GENOMIC DNA]</scope>
</reference>
<protein>
    <submittedName>
        <fullName evidence="1">Uncharacterized protein</fullName>
    </submittedName>
</protein>
<sequence length="146" mass="16841">MQIGGGFSPIHQESRAKFPLSPCLRREGGFSKETVTSGCQGSFYEENARVNRWVKSEWLSFSLKVAEYAEVEINVFQEYRRIAVCFKKLVLFREVAEARELCVTKIKKPESRRPFDGVLSQLRFTMSICKRVVKVANEPTFTLCYL</sequence>
<accession>A0AAV4V565</accession>
<comment type="caution">
    <text evidence="1">The sequence shown here is derived from an EMBL/GenBank/DDBJ whole genome shotgun (WGS) entry which is preliminary data.</text>
</comment>
<gene>
    <name evidence="1" type="ORF">CDAR_381861</name>
</gene>
<keyword evidence="2" id="KW-1185">Reference proteome</keyword>
<proteinExistence type="predicted"/>
<dbReference type="EMBL" id="BPLQ01012408">
    <property type="protein sequence ID" value="GIY65261.1"/>
    <property type="molecule type" value="Genomic_DNA"/>
</dbReference>
<organism evidence="1 2">
    <name type="scientific">Caerostris darwini</name>
    <dbReference type="NCBI Taxonomy" id="1538125"/>
    <lineage>
        <taxon>Eukaryota</taxon>
        <taxon>Metazoa</taxon>
        <taxon>Ecdysozoa</taxon>
        <taxon>Arthropoda</taxon>
        <taxon>Chelicerata</taxon>
        <taxon>Arachnida</taxon>
        <taxon>Araneae</taxon>
        <taxon>Araneomorphae</taxon>
        <taxon>Entelegynae</taxon>
        <taxon>Araneoidea</taxon>
        <taxon>Araneidae</taxon>
        <taxon>Caerostris</taxon>
    </lineage>
</organism>
<evidence type="ECO:0000313" key="1">
    <source>
        <dbReference type="EMBL" id="GIY65261.1"/>
    </source>
</evidence>
<evidence type="ECO:0000313" key="2">
    <source>
        <dbReference type="Proteomes" id="UP001054837"/>
    </source>
</evidence>
<dbReference type="AlphaFoldDB" id="A0AAV4V565"/>
<name>A0AAV4V565_9ARAC</name>